<comment type="cofactor">
    <cofactor evidence="1">
        <name>Ca(2+)</name>
        <dbReference type="ChEBI" id="CHEBI:29108"/>
    </cofactor>
</comment>
<evidence type="ECO:0000313" key="11">
    <source>
        <dbReference type="EMBL" id="WNR44180.1"/>
    </source>
</evidence>
<evidence type="ECO:0000259" key="10">
    <source>
        <dbReference type="PROSITE" id="PS51272"/>
    </source>
</evidence>
<name>A0AA96RJV2_9BACL</name>
<evidence type="ECO:0000256" key="5">
    <source>
        <dbReference type="ARBA" id="ARBA00022729"/>
    </source>
</evidence>
<feature type="domain" description="SLH" evidence="10">
    <location>
        <begin position="1598"/>
        <end position="1661"/>
    </location>
</feature>
<feature type="signal peptide" evidence="9">
    <location>
        <begin position="1"/>
        <end position="27"/>
    </location>
</feature>
<evidence type="ECO:0000256" key="1">
    <source>
        <dbReference type="ARBA" id="ARBA00001913"/>
    </source>
</evidence>
<evidence type="ECO:0000256" key="8">
    <source>
        <dbReference type="ARBA" id="ARBA00038263"/>
    </source>
</evidence>
<dbReference type="SMART" id="SM00710">
    <property type="entry name" value="PbH1"/>
    <property type="match status" value="6"/>
</dbReference>
<dbReference type="GO" id="GO:0046872">
    <property type="term" value="F:metal ion binding"/>
    <property type="evidence" value="ECO:0007669"/>
    <property type="project" value="UniProtKB-KW"/>
</dbReference>
<dbReference type="GO" id="GO:0016837">
    <property type="term" value="F:carbon-oxygen lyase activity, acting on polysaccharides"/>
    <property type="evidence" value="ECO:0007669"/>
    <property type="project" value="TreeGrafter"/>
</dbReference>
<evidence type="ECO:0000256" key="4">
    <source>
        <dbReference type="ARBA" id="ARBA00022723"/>
    </source>
</evidence>
<comment type="subcellular location">
    <subcellularLocation>
        <location evidence="2">Secreted</location>
    </subcellularLocation>
</comment>
<dbReference type="Pfam" id="PF25850">
    <property type="entry name" value="PelX_Ig"/>
    <property type="match status" value="1"/>
</dbReference>
<dbReference type="SUPFAM" id="SSF51126">
    <property type="entry name" value="Pectin lyase-like"/>
    <property type="match status" value="1"/>
</dbReference>
<dbReference type="InterPro" id="IPR052052">
    <property type="entry name" value="Polysaccharide_Lyase_9"/>
</dbReference>
<dbReference type="InterPro" id="IPR058953">
    <property type="entry name" value="PelX-like_N"/>
</dbReference>
<keyword evidence="3" id="KW-0964">Secreted</keyword>
<evidence type="ECO:0000256" key="7">
    <source>
        <dbReference type="ARBA" id="ARBA00023239"/>
    </source>
</evidence>
<keyword evidence="5 9" id="KW-0732">Signal</keyword>
<dbReference type="Pfam" id="PF07523">
    <property type="entry name" value="Big_3"/>
    <property type="match status" value="3"/>
</dbReference>
<dbReference type="InterPro" id="IPR058863">
    <property type="entry name" value="PelX-like_Ig"/>
</dbReference>
<dbReference type="PROSITE" id="PS51272">
    <property type="entry name" value="SLH"/>
    <property type="match status" value="3"/>
</dbReference>
<dbReference type="GO" id="GO:0005576">
    <property type="term" value="C:extracellular region"/>
    <property type="evidence" value="ECO:0007669"/>
    <property type="project" value="UniProtKB-SubCell"/>
</dbReference>
<keyword evidence="6" id="KW-0106">Calcium</keyword>
<evidence type="ECO:0000256" key="6">
    <source>
        <dbReference type="ARBA" id="ARBA00022837"/>
    </source>
</evidence>
<protein>
    <submittedName>
        <fullName evidence="11">S-layer homology domain-containing protein</fullName>
    </submittedName>
</protein>
<dbReference type="InterPro" id="IPR022038">
    <property type="entry name" value="Ig-like_bact"/>
</dbReference>
<keyword evidence="4" id="KW-0479">Metal-binding</keyword>
<feature type="domain" description="SLH" evidence="10">
    <location>
        <begin position="1665"/>
        <end position="1726"/>
    </location>
</feature>
<dbReference type="KEGG" id="proo:MJB10_24365"/>
<sequence length="1726" mass="184655">MEKIKRFITLIMAICLVAAMLPTAARAANPTWVSIPDTSPWKGSVFGDVGGAGNLTTTNFGITENANGSVDLRVEKDKGKISTGSSAIEGMAYYFRDIQPGDNFEFSAKAKVNAWAVSTTSSLTQISFGIMLRQNILDNAYQSGFTGDYVAVGALDQKMEAFYKQGTFNATTNPVKKITTFTAPLPAKDNEYQLSIKKSGSVYKVQIGNETAIIDNFTGSLAYAGLYAARNTVVTFSDISFHKDERVPSQLRLDTSSVKNDYFVSESMDLTGLKVTAVYQDGHEDELTPNDYIVSGFDNKTAVDRTLTVNFNGKTASFPIHFKPLVVTGMGITYLPAKMDYYLGEYFDPQGLTVRGQYNGIGDWSTLESSQYMTSIPSGDATVTNAAYKLITPGTKTVTVWSTVTATTYTTFDINVKNAQMTDLIIKANPAKTSYFIGDTFDQAGIAVYAHFSDNSEVKLLRNEFNINVTPADMSTTGTKTLTVSTYKGAATKSFTITVNQPVVTGVEVTDYPRTTYVKGQDLDMTGLSVSKVYDNGKRELLASRQYEVIATAYDKTQAGVYALQIKPLDTSIPPTVLLVTVTEPRNVVWKSIRFGQSTSAASNKINVSEDGSVVQLTALEGGGKVTGDQDGLMFYYTELDPTMDNFELSAHIKVTAYAKDPHDGQESFGIMARDSIGTAGDSSVSGSNFAAIGGYSGATTKQNGTQLFMRTGVTSPSGAGSLGVQSKMLEPVKPTESTTYPTVDYKLTLSKTNNGFSGRLDRGASGVAASFYAPDILKVQDQDNMYVGFYVARLATIEVSDINMKLSAAQTDKPMTVPDPTPLTPDVSLTGLTQTSDSAYSLGLKSNVNGTVTIKQGNSYLLQNAAVVKGVPLTLNTTVTANTYTNFSAAFVPDDTQYLTSYNQIVLNHNVDMKIYVDGGDIYVSPRAKKNDGGDGTIDHPLDLDTAVAYVRPGQKVILLDGRYIREAKINIPKGHDGTASARKYLVAAPGAKPIIDFDKKSEGVVLSGSYWHLKGIDFTRTAGNTKGFTIGGSNNIVEGSRFYANGDTGLQISRTDETASRELWPSNNLILNCESYDNADPANNNADGFAAKLTSGTGNIFRGDIAHNNIDDGWDLYTKVGTGAIGPVIIEDSIAYNNGTLTSGAVGAGDKNGFKLGGEGIHVPHIIRNSIAFGNGAYGFASNSNPGVRAESTNIAYNNAKGNLNFTSYTGVSLNFRIDGFISYQTSVTAKDNYPAELNSTSNYFWDGSKSINILGMRLTDGNFGSLVPVLPFQRDAAGDIVKGNFLSFIAPVVPSNPVVILPSDPVKLIQHGVEIISNPTNETVDGKLFSTVTISEEDLEKALSLLRSQSADKQTIVIDVKSTETAAQFVLPAGALQTDTANQSNAALSMRANGVAYNLPISVLNLPDLAQSLATDVSDMTLRIIIEQGSVESETAIRANLGERGMTLLGHTLEFTVVAEGNGKQIAVNDFGSTYVTRSVTVDGLLDAAQFTAVWIHPDTGEIIFVPATFSTNQGQTTVTMMRPGNSLYAVVQSARTFADVKTHWSKSDVELLASKGVIQGTSADAFSPDASITRAEFAALLIRALGLNVDGASATAKFTDVAAGSWYAGSVGAAAKAGLINGYEDATFRPNAQITREQMAVMMMRAMTFAGTSVESDLKGLVSFADADQVSTWSREAVSQAIHAGIVKGVTDTTFHPAADATRAEAAVMLKRFLQAVHFINE</sequence>
<feature type="domain" description="SLH" evidence="10">
    <location>
        <begin position="1536"/>
        <end position="1597"/>
    </location>
</feature>
<evidence type="ECO:0000256" key="9">
    <source>
        <dbReference type="SAM" id="SignalP"/>
    </source>
</evidence>
<evidence type="ECO:0000313" key="12">
    <source>
        <dbReference type="Proteomes" id="UP001304650"/>
    </source>
</evidence>
<dbReference type="InterPro" id="IPR012334">
    <property type="entry name" value="Pectin_lyas_fold"/>
</dbReference>
<dbReference type="PANTHER" id="PTHR40088">
    <property type="entry name" value="PECTATE LYASE (EUROFUNG)"/>
    <property type="match status" value="1"/>
</dbReference>
<keyword evidence="12" id="KW-1185">Reference proteome</keyword>
<comment type="similarity">
    <text evidence="8">Belongs to the polysaccharide lyase 9 family.</text>
</comment>
<dbReference type="InterPro" id="IPR006626">
    <property type="entry name" value="PbH1"/>
</dbReference>
<dbReference type="Pfam" id="PF25849">
    <property type="entry name" value="PelX_N"/>
    <property type="match status" value="1"/>
</dbReference>
<dbReference type="Pfam" id="PF00395">
    <property type="entry name" value="SLH"/>
    <property type="match status" value="3"/>
</dbReference>
<dbReference type="Gene3D" id="2.160.20.10">
    <property type="entry name" value="Single-stranded right-handed beta-helix, Pectin lyase-like"/>
    <property type="match status" value="1"/>
</dbReference>
<dbReference type="EMBL" id="CP130319">
    <property type="protein sequence ID" value="WNR44180.1"/>
    <property type="molecule type" value="Genomic_DNA"/>
</dbReference>
<keyword evidence="7" id="KW-0456">Lyase</keyword>
<evidence type="ECO:0000256" key="2">
    <source>
        <dbReference type="ARBA" id="ARBA00004613"/>
    </source>
</evidence>
<dbReference type="InterPro" id="IPR001119">
    <property type="entry name" value="SLH_dom"/>
</dbReference>
<feature type="chain" id="PRO_5041703959" evidence="9">
    <location>
        <begin position="28"/>
        <end position="1726"/>
    </location>
</feature>
<dbReference type="Proteomes" id="UP001304650">
    <property type="component" value="Chromosome"/>
</dbReference>
<dbReference type="RefSeq" id="WP_314799607.1">
    <property type="nucleotide sequence ID" value="NZ_CP130319.1"/>
</dbReference>
<dbReference type="InterPro" id="IPR011050">
    <property type="entry name" value="Pectin_lyase_fold/virulence"/>
</dbReference>
<organism evidence="11 12">
    <name type="scientific">Paenibacillus roseopurpureus</name>
    <dbReference type="NCBI Taxonomy" id="2918901"/>
    <lineage>
        <taxon>Bacteria</taxon>
        <taxon>Bacillati</taxon>
        <taxon>Bacillota</taxon>
        <taxon>Bacilli</taxon>
        <taxon>Bacillales</taxon>
        <taxon>Paenibacillaceae</taxon>
        <taxon>Paenibacillus</taxon>
    </lineage>
</organism>
<accession>A0AA96RJV2</accession>
<evidence type="ECO:0000256" key="3">
    <source>
        <dbReference type="ARBA" id="ARBA00022525"/>
    </source>
</evidence>
<dbReference type="PANTHER" id="PTHR40088:SF1">
    <property type="entry name" value="PECTATE LYASE PEL9"/>
    <property type="match status" value="1"/>
</dbReference>
<dbReference type="Gene3D" id="2.60.40.3630">
    <property type="match status" value="4"/>
</dbReference>
<gene>
    <name evidence="11" type="ORF">MJB10_24365</name>
</gene>
<proteinExistence type="inferred from homology"/>
<reference evidence="11" key="1">
    <citation type="submission" date="2022-02" db="EMBL/GenBank/DDBJ databases">
        <title>Paenibacillus sp. MBLB1832 Whole Genome Shotgun Sequencing.</title>
        <authorList>
            <person name="Hwang C.Y."/>
            <person name="Cho E.-S."/>
            <person name="Seo M.-J."/>
        </authorList>
    </citation>
    <scope>NUCLEOTIDE SEQUENCE</scope>
    <source>
        <strain evidence="11">MBLB1832</strain>
    </source>
</reference>